<evidence type="ECO:0000256" key="4">
    <source>
        <dbReference type="ARBA" id="ARBA00022679"/>
    </source>
</evidence>
<dbReference type="InterPro" id="IPR013767">
    <property type="entry name" value="PAS_fold"/>
</dbReference>
<feature type="domain" description="PAC" evidence="8">
    <location>
        <begin position="113"/>
        <end position="166"/>
    </location>
</feature>
<reference evidence="9 10" key="1">
    <citation type="submission" date="2016-10" db="EMBL/GenBank/DDBJ databases">
        <authorList>
            <person name="de Groot N.N."/>
        </authorList>
    </citation>
    <scope>NUCLEOTIDE SEQUENCE [LARGE SCALE GENOMIC DNA]</scope>
    <source>
        <strain evidence="9 10">DSM 8423</strain>
    </source>
</reference>
<dbReference type="CDD" id="cd00130">
    <property type="entry name" value="PAS"/>
    <property type="match status" value="2"/>
</dbReference>
<evidence type="ECO:0000313" key="9">
    <source>
        <dbReference type="EMBL" id="SEM76771.1"/>
    </source>
</evidence>
<feature type="coiled-coil region" evidence="6">
    <location>
        <begin position="8"/>
        <end position="52"/>
    </location>
</feature>
<dbReference type="GO" id="GO:0006355">
    <property type="term" value="P:regulation of DNA-templated transcription"/>
    <property type="evidence" value="ECO:0007669"/>
    <property type="project" value="InterPro"/>
</dbReference>
<dbReference type="PROSITE" id="PS50112">
    <property type="entry name" value="PAS"/>
    <property type="match status" value="2"/>
</dbReference>
<dbReference type="SUPFAM" id="SSF55785">
    <property type="entry name" value="PYP-like sensor domain (PAS domain)"/>
    <property type="match status" value="3"/>
</dbReference>
<dbReference type="RefSeq" id="WP_175476636.1">
    <property type="nucleotide sequence ID" value="NZ_FOBS01000045.1"/>
</dbReference>
<dbReference type="GO" id="GO:0004673">
    <property type="term" value="F:protein histidine kinase activity"/>
    <property type="evidence" value="ECO:0007669"/>
    <property type="project" value="UniProtKB-EC"/>
</dbReference>
<dbReference type="InterPro" id="IPR000014">
    <property type="entry name" value="PAS"/>
</dbReference>
<dbReference type="EMBL" id="FOBS01000045">
    <property type="protein sequence ID" value="SEM76771.1"/>
    <property type="molecule type" value="Genomic_DNA"/>
</dbReference>
<dbReference type="EC" id="2.7.13.3" evidence="2"/>
<feature type="non-terminal residue" evidence="9">
    <location>
        <position position="347"/>
    </location>
</feature>
<dbReference type="Pfam" id="PF08447">
    <property type="entry name" value="PAS_3"/>
    <property type="match status" value="1"/>
</dbReference>
<evidence type="ECO:0000256" key="2">
    <source>
        <dbReference type="ARBA" id="ARBA00012438"/>
    </source>
</evidence>
<evidence type="ECO:0000259" key="8">
    <source>
        <dbReference type="PROSITE" id="PS50113"/>
    </source>
</evidence>
<dbReference type="SMART" id="SM00091">
    <property type="entry name" value="PAS"/>
    <property type="match status" value="3"/>
</dbReference>
<dbReference type="InterPro" id="IPR035965">
    <property type="entry name" value="PAS-like_dom_sf"/>
</dbReference>
<dbReference type="STRING" id="43775.SAMN04489760_1451"/>
<evidence type="ECO:0000256" key="5">
    <source>
        <dbReference type="ARBA" id="ARBA00022777"/>
    </source>
</evidence>
<evidence type="ECO:0000256" key="1">
    <source>
        <dbReference type="ARBA" id="ARBA00000085"/>
    </source>
</evidence>
<dbReference type="Gene3D" id="3.30.450.20">
    <property type="entry name" value="PAS domain"/>
    <property type="match status" value="3"/>
</dbReference>
<dbReference type="PROSITE" id="PS50113">
    <property type="entry name" value="PAC"/>
    <property type="match status" value="2"/>
</dbReference>
<dbReference type="InterPro" id="IPR052162">
    <property type="entry name" value="Sensor_kinase/Photoreceptor"/>
</dbReference>
<dbReference type="PANTHER" id="PTHR43304">
    <property type="entry name" value="PHYTOCHROME-LIKE PROTEIN CPH1"/>
    <property type="match status" value="1"/>
</dbReference>
<proteinExistence type="predicted"/>
<accession>A0A1H8B1C5</accession>
<dbReference type="InterPro" id="IPR000700">
    <property type="entry name" value="PAS-assoc_C"/>
</dbReference>
<dbReference type="AlphaFoldDB" id="A0A1H8B1C5"/>
<dbReference type="Pfam" id="PF00989">
    <property type="entry name" value="PAS"/>
    <property type="match status" value="1"/>
</dbReference>
<dbReference type="PANTHER" id="PTHR43304:SF1">
    <property type="entry name" value="PAC DOMAIN-CONTAINING PROTEIN"/>
    <property type="match status" value="1"/>
</dbReference>
<evidence type="ECO:0000259" key="7">
    <source>
        <dbReference type="PROSITE" id="PS50112"/>
    </source>
</evidence>
<dbReference type="InterPro" id="IPR013655">
    <property type="entry name" value="PAS_fold_3"/>
</dbReference>
<dbReference type="Proteomes" id="UP000198744">
    <property type="component" value="Unassembled WGS sequence"/>
</dbReference>
<evidence type="ECO:0000256" key="3">
    <source>
        <dbReference type="ARBA" id="ARBA00022553"/>
    </source>
</evidence>
<feature type="domain" description="PAC" evidence="8">
    <location>
        <begin position="241"/>
        <end position="293"/>
    </location>
</feature>
<sequence length="347" mass="40383">MHDPSRTNQELLEENYALKQKIKELEQSDAEYKQVERALRNSEERLRGIAEAMNQLVWIVGADGSSIYHNPRFVEYTGLKGVTAEEIWQIIHPEDRLQLQRRWQEMIRSGSVYQSPCRLRSSVNGNYRWFLIQGSVLRDYDGKAAQCLCIATDIDDFKQAEEALRKSEANYRLLHKSMRDAFARVDLDGTIREFNDAYVEMLGYTSEELKMMNFRDITPEKWHALEAEIIEKQVIPRGYSDVYEKEYRRKDGTVLPVELRTSLLRDYAGKPSAMWAIIRDIGERKKAEDTLRATFKAAPVGLSLMKGRVFQSVNQAWCDITGYSEAEIIGHTTRTLYENEAEYERVR</sequence>
<keyword evidence="4" id="KW-0808">Transferase</keyword>
<dbReference type="NCBIfam" id="TIGR00229">
    <property type="entry name" value="sensory_box"/>
    <property type="match status" value="3"/>
</dbReference>
<keyword evidence="3" id="KW-0597">Phosphoprotein</keyword>
<dbReference type="InterPro" id="IPR001610">
    <property type="entry name" value="PAC"/>
</dbReference>
<feature type="domain" description="PAS" evidence="7">
    <location>
        <begin position="42"/>
        <end position="110"/>
    </location>
</feature>
<keyword evidence="10" id="KW-1185">Reference proteome</keyword>
<evidence type="ECO:0000256" key="6">
    <source>
        <dbReference type="SAM" id="Coils"/>
    </source>
</evidence>
<name>A0A1H8B1C5_9BACT</name>
<protein>
    <recommendedName>
        <fullName evidence="2">histidine kinase</fullName>
        <ecNumber evidence="2">2.7.13.3</ecNumber>
    </recommendedName>
</protein>
<evidence type="ECO:0000313" key="10">
    <source>
        <dbReference type="Proteomes" id="UP000198744"/>
    </source>
</evidence>
<comment type="catalytic activity">
    <reaction evidence="1">
        <text>ATP + protein L-histidine = ADP + protein N-phospho-L-histidine.</text>
        <dbReference type="EC" id="2.7.13.3"/>
    </reaction>
</comment>
<dbReference type="SMART" id="SM00086">
    <property type="entry name" value="PAC"/>
    <property type="match status" value="2"/>
</dbReference>
<keyword evidence="5" id="KW-0418">Kinase</keyword>
<organism evidence="9 10">
    <name type="scientific">Syntrophus gentianae</name>
    <dbReference type="NCBI Taxonomy" id="43775"/>
    <lineage>
        <taxon>Bacteria</taxon>
        <taxon>Pseudomonadati</taxon>
        <taxon>Thermodesulfobacteriota</taxon>
        <taxon>Syntrophia</taxon>
        <taxon>Syntrophales</taxon>
        <taxon>Syntrophaceae</taxon>
        <taxon>Syntrophus</taxon>
    </lineage>
</organism>
<dbReference type="Pfam" id="PF13426">
    <property type="entry name" value="PAS_9"/>
    <property type="match status" value="1"/>
</dbReference>
<gene>
    <name evidence="9" type="ORF">SAMN04489760_1451</name>
</gene>
<keyword evidence="6" id="KW-0175">Coiled coil</keyword>
<feature type="domain" description="PAS" evidence="7">
    <location>
        <begin position="167"/>
        <end position="209"/>
    </location>
</feature>